<evidence type="ECO:0000313" key="7">
    <source>
        <dbReference type="Proteomes" id="UP000198510"/>
    </source>
</evidence>
<sequence length="592" mass="66065">MNTITPQSLIDYIYQETAAGLEGQLTNQLITLEGLEEDGVILSNLRLVGCDLHTATFRYTTNLTKFKMGDQVILTDGQQKIKVEVVGMDATTITLRAGYGERFDGLSSQAAWRLEEVPFDMGWRVAKLIRERLMPGSAGWPFFSTLFYQRTPTLPPDAPDEATVRQQVDAFLAEHQTQLNPSQYRAVCRSVQRPGVFAVQGPPGTGKTKVLSVIAHVLAESGFRVAIVAHTHQAVNHALTEIKALHPERDVVKIGDPLKALDLPSRLMRCRFREFERLWRSGDVQHATVTGFSFYSALFALARDEAIYRPDVVLIDEASQMPLALGALTGTLGAPSVLLFGDPKQMPPIFQEELGDHALSVSILEHIARHHPDHFTPLDITYRMNRRLTELVGDLFYRDAQGVVFLKPGDWNRARTFRQLSVEAEAPLDQLLAPDVSFAWVRSPGRLHRQTNPYEADLTARLIGTCLRGGLTPHDVAVVTPYRRQIVAIGNQLHKQYPDLRHTPIIDTVERVQGQSVELVIVSYATSDPDYIADVSEFLFSAPRLNVAISRAKTKVIFLCADTILTSVPATLEGLRTQQHLRQLREKACLVL</sequence>
<evidence type="ECO:0000256" key="2">
    <source>
        <dbReference type="ARBA" id="ARBA00022801"/>
    </source>
</evidence>
<dbReference type="OrthoDB" id="9757917at2"/>
<dbReference type="PANTHER" id="PTHR43788">
    <property type="entry name" value="DNA2/NAM7 HELICASE FAMILY MEMBER"/>
    <property type="match status" value="1"/>
</dbReference>
<evidence type="ECO:0000313" key="6">
    <source>
        <dbReference type="EMBL" id="SDJ82587.1"/>
    </source>
</evidence>
<dbReference type="RefSeq" id="WP_089678021.1">
    <property type="nucleotide sequence ID" value="NZ_FNFO01000001.1"/>
</dbReference>
<dbReference type="GO" id="GO:0005524">
    <property type="term" value="F:ATP binding"/>
    <property type="evidence" value="ECO:0007669"/>
    <property type="project" value="UniProtKB-KW"/>
</dbReference>
<dbReference type="Pfam" id="PF13087">
    <property type="entry name" value="AAA_12"/>
    <property type="match status" value="1"/>
</dbReference>
<evidence type="ECO:0000256" key="3">
    <source>
        <dbReference type="ARBA" id="ARBA00022806"/>
    </source>
</evidence>
<dbReference type="Pfam" id="PF13604">
    <property type="entry name" value="AAA_30"/>
    <property type="match status" value="1"/>
</dbReference>
<keyword evidence="2" id="KW-0378">Hydrolase</keyword>
<dbReference type="SUPFAM" id="SSF52540">
    <property type="entry name" value="P-loop containing nucleoside triphosphate hydrolases"/>
    <property type="match status" value="1"/>
</dbReference>
<dbReference type="InterPro" id="IPR003593">
    <property type="entry name" value="AAA+_ATPase"/>
</dbReference>
<organism evidence="6 7">
    <name type="scientific">Catalinimonas alkaloidigena</name>
    <dbReference type="NCBI Taxonomy" id="1075417"/>
    <lineage>
        <taxon>Bacteria</taxon>
        <taxon>Pseudomonadati</taxon>
        <taxon>Bacteroidota</taxon>
        <taxon>Cytophagia</taxon>
        <taxon>Cytophagales</taxon>
        <taxon>Catalimonadaceae</taxon>
        <taxon>Catalinimonas</taxon>
    </lineage>
</organism>
<accession>A0A1G8WWZ0</accession>
<dbReference type="Gene3D" id="3.40.50.300">
    <property type="entry name" value="P-loop containing nucleotide triphosphate hydrolases"/>
    <property type="match status" value="2"/>
</dbReference>
<evidence type="ECO:0000259" key="5">
    <source>
        <dbReference type="SMART" id="SM00382"/>
    </source>
</evidence>
<feature type="domain" description="AAA+ ATPase" evidence="5">
    <location>
        <begin position="193"/>
        <end position="493"/>
    </location>
</feature>
<reference evidence="6 7" key="1">
    <citation type="submission" date="2016-10" db="EMBL/GenBank/DDBJ databases">
        <authorList>
            <person name="de Groot N.N."/>
        </authorList>
    </citation>
    <scope>NUCLEOTIDE SEQUENCE [LARGE SCALE GENOMIC DNA]</scope>
    <source>
        <strain evidence="6 7">DSM 25186</strain>
    </source>
</reference>
<dbReference type="InterPro" id="IPR050534">
    <property type="entry name" value="Coronavir_polyprotein_1ab"/>
</dbReference>
<evidence type="ECO:0000256" key="1">
    <source>
        <dbReference type="ARBA" id="ARBA00022741"/>
    </source>
</evidence>
<dbReference type="CDD" id="cd18808">
    <property type="entry name" value="SF1_C_Upf1"/>
    <property type="match status" value="1"/>
</dbReference>
<dbReference type="AlphaFoldDB" id="A0A1G8WWZ0"/>
<keyword evidence="7" id="KW-1185">Reference proteome</keyword>
<dbReference type="Proteomes" id="UP000198510">
    <property type="component" value="Unassembled WGS sequence"/>
</dbReference>
<name>A0A1G8WWZ0_9BACT</name>
<proteinExistence type="predicted"/>
<dbReference type="InterPro" id="IPR041679">
    <property type="entry name" value="DNA2/NAM7-like_C"/>
</dbReference>
<gene>
    <name evidence="6" type="ORF">SAMN05421823_101202</name>
</gene>
<dbReference type="GO" id="GO:0043139">
    <property type="term" value="F:5'-3' DNA helicase activity"/>
    <property type="evidence" value="ECO:0007669"/>
    <property type="project" value="TreeGrafter"/>
</dbReference>
<dbReference type="PANTHER" id="PTHR43788:SF8">
    <property type="entry name" value="DNA-BINDING PROTEIN SMUBP-2"/>
    <property type="match status" value="1"/>
</dbReference>
<dbReference type="STRING" id="1075417.SAMN05421823_101202"/>
<keyword evidence="4" id="KW-0067">ATP-binding</keyword>
<keyword evidence="1" id="KW-0547">Nucleotide-binding</keyword>
<protein>
    <submittedName>
        <fullName evidence="6">AAA domain-containing protein</fullName>
    </submittedName>
</protein>
<dbReference type="GO" id="GO:0016787">
    <property type="term" value="F:hydrolase activity"/>
    <property type="evidence" value="ECO:0007669"/>
    <property type="project" value="UniProtKB-KW"/>
</dbReference>
<dbReference type="SMART" id="SM00382">
    <property type="entry name" value="AAA"/>
    <property type="match status" value="1"/>
</dbReference>
<keyword evidence="3" id="KW-0347">Helicase</keyword>
<evidence type="ECO:0000256" key="4">
    <source>
        <dbReference type="ARBA" id="ARBA00022840"/>
    </source>
</evidence>
<dbReference type="EMBL" id="FNFO01000001">
    <property type="protein sequence ID" value="SDJ82587.1"/>
    <property type="molecule type" value="Genomic_DNA"/>
</dbReference>
<dbReference type="InterPro" id="IPR047187">
    <property type="entry name" value="SF1_C_Upf1"/>
</dbReference>
<dbReference type="InterPro" id="IPR027417">
    <property type="entry name" value="P-loop_NTPase"/>
</dbReference>